<keyword evidence="2" id="KW-0789">Thiol protease inhibitor</keyword>
<proteinExistence type="predicted"/>
<dbReference type="SUPFAM" id="SSF54403">
    <property type="entry name" value="Cystatin/monellin"/>
    <property type="match status" value="1"/>
</dbReference>
<keyword evidence="4" id="KW-1185">Reference proteome</keyword>
<keyword evidence="1" id="KW-0646">Protease inhibitor</keyword>
<evidence type="ECO:0000313" key="4">
    <source>
        <dbReference type="Proteomes" id="UP000823749"/>
    </source>
</evidence>
<dbReference type="Gene3D" id="3.10.450.10">
    <property type="match status" value="1"/>
</dbReference>
<comment type="caution">
    <text evidence="3">The sequence shown here is derived from an EMBL/GenBank/DDBJ whole genome shotgun (WGS) entry which is preliminary data.</text>
</comment>
<organism evidence="3 4">
    <name type="scientific">Rhododendron griersonianum</name>
    <dbReference type="NCBI Taxonomy" id="479676"/>
    <lineage>
        <taxon>Eukaryota</taxon>
        <taxon>Viridiplantae</taxon>
        <taxon>Streptophyta</taxon>
        <taxon>Embryophyta</taxon>
        <taxon>Tracheophyta</taxon>
        <taxon>Spermatophyta</taxon>
        <taxon>Magnoliopsida</taxon>
        <taxon>eudicotyledons</taxon>
        <taxon>Gunneridae</taxon>
        <taxon>Pentapetalae</taxon>
        <taxon>asterids</taxon>
        <taxon>Ericales</taxon>
        <taxon>Ericaceae</taxon>
        <taxon>Ericoideae</taxon>
        <taxon>Rhodoreae</taxon>
        <taxon>Rhododendron</taxon>
    </lineage>
</organism>
<dbReference type="EMBL" id="JACTNZ010000001">
    <property type="protein sequence ID" value="KAG5563695.1"/>
    <property type="molecule type" value="Genomic_DNA"/>
</dbReference>
<dbReference type="GO" id="GO:0004869">
    <property type="term" value="F:cysteine-type endopeptidase inhibitor activity"/>
    <property type="evidence" value="ECO:0007669"/>
    <property type="project" value="UniProtKB-KW"/>
</dbReference>
<evidence type="ECO:0000256" key="2">
    <source>
        <dbReference type="ARBA" id="ARBA00022704"/>
    </source>
</evidence>
<evidence type="ECO:0000256" key="1">
    <source>
        <dbReference type="ARBA" id="ARBA00022690"/>
    </source>
</evidence>
<reference evidence="3" key="1">
    <citation type="submission" date="2020-08" db="EMBL/GenBank/DDBJ databases">
        <title>Plant Genome Project.</title>
        <authorList>
            <person name="Zhang R.-G."/>
        </authorList>
    </citation>
    <scope>NUCLEOTIDE SEQUENCE</scope>
    <source>
        <strain evidence="3">WSP0</strain>
        <tissue evidence="3">Leaf</tissue>
    </source>
</reference>
<dbReference type="AlphaFoldDB" id="A0AAV6LEZ8"/>
<gene>
    <name evidence="3" type="ORF">RHGRI_000035</name>
</gene>
<dbReference type="CDD" id="cd00042">
    <property type="entry name" value="CY"/>
    <property type="match status" value="1"/>
</dbReference>
<protein>
    <submittedName>
        <fullName evidence="3">Uncharacterized protein</fullName>
    </submittedName>
</protein>
<sequence length="246" mass="27285">MEARSLCTVSTSRALKAVNRFREEDEMEEAVSGVSRVQLGLICEKPDLGFAMALRILLSSGREGNAVVRQRCKTGISGLLKSCFSTPIIINTIHHRRGYHISIADWLAGRKIGISFTHYPKDSYIFKTISSATIMDPQNNNEIVSIAQFAVNEHNSKREDDEAEEAMAEKGAKGNLRFVEVLEASLEYDRGIAKFFITLRAVDEEDCAGGLTKLYTAIVYQSTTTGVLTLIKLGPNSTPFEDEWTI</sequence>
<accession>A0AAV6LEZ8</accession>
<dbReference type="InterPro" id="IPR000010">
    <property type="entry name" value="Cystatin_dom"/>
</dbReference>
<dbReference type="InterPro" id="IPR046350">
    <property type="entry name" value="Cystatin_sf"/>
</dbReference>
<name>A0AAV6LEZ8_9ERIC</name>
<dbReference type="Proteomes" id="UP000823749">
    <property type="component" value="Chromosome 1"/>
</dbReference>
<evidence type="ECO:0000313" key="3">
    <source>
        <dbReference type="EMBL" id="KAG5563695.1"/>
    </source>
</evidence>